<evidence type="ECO:0000313" key="3">
    <source>
        <dbReference type="Proteomes" id="UP000292052"/>
    </source>
</evidence>
<keyword evidence="1" id="KW-0472">Membrane</keyword>
<gene>
    <name evidence="2" type="ORF">BDFB_003161</name>
</gene>
<dbReference type="EMBL" id="QDEB01097360">
    <property type="protein sequence ID" value="RZC32443.1"/>
    <property type="molecule type" value="Genomic_DNA"/>
</dbReference>
<sequence length="238" mass="27000">MDEIKNLLYCAIDLMEQNNRGVQLGCYSVALFGFGIAVRRVRPFSRFKKPSDVPNHFIKERRELTGLVERLDPNGALLMIRHKPLITIPGLPGGQLPVKISGVDVTGLGLNWLQTVVVGNEVKFIPIAKAQNFVQCQVLLPHVTRKNKQRTINIGESLVRVGFGQVVDIDKPISKDRTYLTYCNRLQVAENYALRKKLGMKYYMKPAKAVLIYIAKNLNKFMLNTYRQIIQIPKMSTS</sequence>
<accession>A0A482VID0</accession>
<organism evidence="2 3">
    <name type="scientific">Asbolus verrucosus</name>
    <name type="common">Desert ironclad beetle</name>
    <dbReference type="NCBI Taxonomy" id="1661398"/>
    <lineage>
        <taxon>Eukaryota</taxon>
        <taxon>Metazoa</taxon>
        <taxon>Ecdysozoa</taxon>
        <taxon>Arthropoda</taxon>
        <taxon>Hexapoda</taxon>
        <taxon>Insecta</taxon>
        <taxon>Pterygota</taxon>
        <taxon>Neoptera</taxon>
        <taxon>Endopterygota</taxon>
        <taxon>Coleoptera</taxon>
        <taxon>Polyphaga</taxon>
        <taxon>Cucujiformia</taxon>
        <taxon>Tenebrionidae</taxon>
        <taxon>Pimeliinae</taxon>
        <taxon>Asbolus</taxon>
    </lineage>
</organism>
<evidence type="ECO:0000313" key="2">
    <source>
        <dbReference type="EMBL" id="RZC32443.1"/>
    </source>
</evidence>
<dbReference type="AlphaFoldDB" id="A0A482VID0"/>
<dbReference type="GO" id="GO:0005615">
    <property type="term" value="C:extracellular space"/>
    <property type="evidence" value="ECO:0007669"/>
    <property type="project" value="TreeGrafter"/>
</dbReference>
<dbReference type="PANTHER" id="PTHR28434">
    <property type="entry name" value="PROTEIN C3ORF33"/>
    <property type="match status" value="1"/>
</dbReference>
<dbReference type="InterPro" id="IPR035437">
    <property type="entry name" value="SNase_OB-fold_sf"/>
</dbReference>
<comment type="caution">
    <text evidence="2">The sequence shown here is derived from an EMBL/GenBank/DDBJ whole genome shotgun (WGS) entry which is preliminary data.</text>
</comment>
<name>A0A482VID0_ASBVE</name>
<keyword evidence="1" id="KW-1133">Transmembrane helix</keyword>
<dbReference type="SUPFAM" id="SSF50199">
    <property type="entry name" value="Staphylococcal nuclease"/>
    <property type="match status" value="1"/>
</dbReference>
<dbReference type="STRING" id="1661398.A0A482VID0"/>
<reference evidence="2 3" key="1">
    <citation type="submission" date="2017-03" db="EMBL/GenBank/DDBJ databases">
        <title>Genome of the blue death feigning beetle - Asbolus verrucosus.</title>
        <authorList>
            <person name="Rider S.D."/>
        </authorList>
    </citation>
    <scope>NUCLEOTIDE SEQUENCE [LARGE SCALE GENOMIC DNA]</scope>
    <source>
        <strain evidence="2">Butters</strain>
        <tissue evidence="2">Head and leg muscle</tissue>
    </source>
</reference>
<keyword evidence="1" id="KW-0812">Transmembrane</keyword>
<dbReference type="OrthoDB" id="6220511at2759"/>
<dbReference type="PANTHER" id="PTHR28434:SF1">
    <property type="entry name" value="PROTEIN C3ORF33"/>
    <property type="match status" value="1"/>
</dbReference>
<feature type="transmembrane region" description="Helical" evidence="1">
    <location>
        <begin position="20"/>
        <end position="38"/>
    </location>
</feature>
<evidence type="ECO:0000256" key="1">
    <source>
        <dbReference type="SAM" id="Phobius"/>
    </source>
</evidence>
<dbReference type="Proteomes" id="UP000292052">
    <property type="component" value="Unassembled WGS sequence"/>
</dbReference>
<protein>
    <submittedName>
        <fullName evidence="2">Uncharacterized protein</fullName>
    </submittedName>
</protein>
<keyword evidence="3" id="KW-1185">Reference proteome</keyword>
<proteinExistence type="predicted"/>
<dbReference type="InterPro" id="IPR042421">
    <property type="entry name" value="C3orf33-like"/>
</dbReference>